<protein>
    <submittedName>
        <fullName evidence="6">ABC transporter</fullName>
        <ecNumber evidence="6">3.6.3.24</ecNumber>
    </submittedName>
</protein>
<dbReference type="InterPro" id="IPR003593">
    <property type="entry name" value="AAA+_ATPase"/>
</dbReference>
<dbReference type="EC" id="3.6.3.24" evidence="6"/>
<dbReference type="SMART" id="SM00382">
    <property type="entry name" value="AAA"/>
    <property type="match status" value="1"/>
</dbReference>
<dbReference type="CDD" id="cd03257">
    <property type="entry name" value="ABC_NikE_OppD_transporters"/>
    <property type="match status" value="1"/>
</dbReference>
<keyword evidence="7" id="KW-1185">Reference proteome</keyword>
<dbReference type="PROSITE" id="PS50893">
    <property type="entry name" value="ABC_TRANSPORTER_2"/>
    <property type="match status" value="1"/>
</dbReference>
<evidence type="ECO:0000256" key="2">
    <source>
        <dbReference type="ARBA" id="ARBA00022448"/>
    </source>
</evidence>
<reference evidence="6 7" key="1">
    <citation type="submission" date="2014-03" db="EMBL/GenBank/DDBJ databases">
        <title>Genomics of Bifidobacteria.</title>
        <authorList>
            <person name="Ventura M."/>
            <person name="Milani C."/>
            <person name="Lugli G.A."/>
        </authorList>
    </citation>
    <scope>NUCLEOTIDE SEQUENCE [LARGE SCALE GENOMIC DNA]</scope>
    <source>
        <strain evidence="6 7">LMG 11597</strain>
    </source>
</reference>
<dbReference type="STRING" id="77635.BISU_1167"/>
<dbReference type="Pfam" id="PF00005">
    <property type="entry name" value="ABC_tran"/>
    <property type="match status" value="1"/>
</dbReference>
<keyword evidence="4" id="KW-0067">ATP-binding</keyword>
<name>A0A087E8M8_9BIFI</name>
<evidence type="ECO:0000256" key="1">
    <source>
        <dbReference type="ARBA" id="ARBA00005417"/>
    </source>
</evidence>
<sequence>MGKAIKTIKAAAALDDMSANSIMPSDSNNAGGADDLAGIDGIVHDEIAMIRAEHVNRRFSHAADGRQALSDVSLQIRRGESVAIIGGSGSGKSTLIRILLGLDSADSGFVEYLGQPVHGKRSPGWRLLRRESGLVLQNPFTSLDPRWTVARSIAEPLRSVGIHGHEAVAAAVESALRQVGLEADRFMPRYPIDLSGGQAQRVAIARAIVGGPSLLVADEPMSAIDVAARLQILESFTALRRARPEMALIMVSHDLGVVRRIAERIIVLHEGVVVEAGSTTAILERPQHDYTKRLIDAASL</sequence>
<evidence type="ECO:0000256" key="3">
    <source>
        <dbReference type="ARBA" id="ARBA00022741"/>
    </source>
</evidence>
<dbReference type="PROSITE" id="PS00211">
    <property type="entry name" value="ABC_TRANSPORTER_1"/>
    <property type="match status" value="1"/>
</dbReference>
<dbReference type="SUPFAM" id="SSF52540">
    <property type="entry name" value="P-loop containing nucleoside triphosphate hydrolases"/>
    <property type="match status" value="1"/>
</dbReference>
<comment type="similarity">
    <text evidence="1">Belongs to the ABC transporter superfamily.</text>
</comment>
<keyword evidence="2" id="KW-0813">Transport</keyword>
<dbReference type="eggNOG" id="COG4608">
    <property type="taxonomic scope" value="Bacteria"/>
</dbReference>
<dbReference type="InterPro" id="IPR050319">
    <property type="entry name" value="ABC_transp_ATP-bind"/>
</dbReference>
<dbReference type="GO" id="GO:0005524">
    <property type="term" value="F:ATP binding"/>
    <property type="evidence" value="ECO:0007669"/>
    <property type="project" value="UniProtKB-KW"/>
</dbReference>
<dbReference type="PANTHER" id="PTHR43776:SF7">
    <property type="entry name" value="D,D-DIPEPTIDE TRANSPORT ATP-BINDING PROTEIN DDPF-RELATED"/>
    <property type="match status" value="1"/>
</dbReference>
<evidence type="ECO:0000313" key="7">
    <source>
        <dbReference type="Proteomes" id="UP000029055"/>
    </source>
</evidence>
<proteinExistence type="inferred from homology"/>
<gene>
    <name evidence="6" type="ORF">BISU_1167</name>
</gene>
<evidence type="ECO:0000313" key="6">
    <source>
        <dbReference type="EMBL" id="KFJ04129.1"/>
    </source>
</evidence>
<dbReference type="InterPro" id="IPR017871">
    <property type="entry name" value="ABC_transporter-like_CS"/>
</dbReference>
<dbReference type="Gene3D" id="3.40.50.300">
    <property type="entry name" value="P-loop containing nucleotide triphosphate hydrolases"/>
    <property type="match status" value="1"/>
</dbReference>
<dbReference type="InterPro" id="IPR027417">
    <property type="entry name" value="P-loop_NTPase"/>
</dbReference>
<dbReference type="PANTHER" id="PTHR43776">
    <property type="entry name" value="TRANSPORT ATP-BINDING PROTEIN"/>
    <property type="match status" value="1"/>
</dbReference>
<evidence type="ECO:0000259" key="5">
    <source>
        <dbReference type="PROSITE" id="PS50893"/>
    </source>
</evidence>
<dbReference type="InterPro" id="IPR003439">
    <property type="entry name" value="ABC_transporter-like_ATP-bd"/>
</dbReference>
<comment type="caution">
    <text evidence="6">The sequence shown here is derived from an EMBL/GenBank/DDBJ whole genome shotgun (WGS) entry which is preliminary data.</text>
</comment>
<keyword evidence="6" id="KW-0378">Hydrolase</keyword>
<evidence type="ECO:0000256" key="4">
    <source>
        <dbReference type="ARBA" id="ARBA00022840"/>
    </source>
</evidence>
<dbReference type="AlphaFoldDB" id="A0A087E8M8"/>
<dbReference type="Proteomes" id="UP000029055">
    <property type="component" value="Unassembled WGS sequence"/>
</dbReference>
<dbReference type="GO" id="GO:0016887">
    <property type="term" value="F:ATP hydrolysis activity"/>
    <property type="evidence" value="ECO:0007669"/>
    <property type="project" value="InterPro"/>
</dbReference>
<keyword evidence="3" id="KW-0547">Nucleotide-binding</keyword>
<dbReference type="GO" id="GO:0055085">
    <property type="term" value="P:transmembrane transport"/>
    <property type="evidence" value="ECO:0007669"/>
    <property type="project" value="UniProtKB-ARBA"/>
</dbReference>
<feature type="domain" description="ABC transporter" evidence="5">
    <location>
        <begin position="50"/>
        <end position="295"/>
    </location>
</feature>
<organism evidence="6 7">
    <name type="scientific">Bifidobacterium subtile</name>
    <dbReference type="NCBI Taxonomy" id="77635"/>
    <lineage>
        <taxon>Bacteria</taxon>
        <taxon>Bacillati</taxon>
        <taxon>Actinomycetota</taxon>
        <taxon>Actinomycetes</taxon>
        <taxon>Bifidobacteriales</taxon>
        <taxon>Bifidobacteriaceae</taxon>
        <taxon>Bifidobacterium</taxon>
    </lineage>
</organism>
<dbReference type="EMBL" id="JGZR01000005">
    <property type="protein sequence ID" value="KFJ04129.1"/>
    <property type="molecule type" value="Genomic_DNA"/>
</dbReference>
<accession>A0A087E8M8</accession>